<evidence type="ECO:0000256" key="1">
    <source>
        <dbReference type="SAM" id="MobiDB-lite"/>
    </source>
</evidence>
<feature type="region of interest" description="Disordered" evidence="1">
    <location>
        <begin position="216"/>
        <end position="237"/>
    </location>
</feature>
<organism evidence="2 3">
    <name type="scientific">Chionoecetes opilio</name>
    <name type="common">Atlantic snow crab</name>
    <name type="synonym">Cancer opilio</name>
    <dbReference type="NCBI Taxonomy" id="41210"/>
    <lineage>
        <taxon>Eukaryota</taxon>
        <taxon>Metazoa</taxon>
        <taxon>Ecdysozoa</taxon>
        <taxon>Arthropoda</taxon>
        <taxon>Crustacea</taxon>
        <taxon>Multicrustacea</taxon>
        <taxon>Malacostraca</taxon>
        <taxon>Eumalacostraca</taxon>
        <taxon>Eucarida</taxon>
        <taxon>Decapoda</taxon>
        <taxon>Pleocyemata</taxon>
        <taxon>Brachyura</taxon>
        <taxon>Eubrachyura</taxon>
        <taxon>Majoidea</taxon>
        <taxon>Majidae</taxon>
        <taxon>Chionoecetes</taxon>
    </lineage>
</organism>
<proteinExistence type="predicted"/>
<reference evidence="2" key="1">
    <citation type="submission" date="2020-07" db="EMBL/GenBank/DDBJ databases">
        <title>The High-quality genome of the commercially important snow crab, Chionoecetes opilio.</title>
        <authorList>
            <person name="Jeong J.-H."/>
            <person name="Ryu S."/>
        </authorList>
    </citation>
    <scope>NUCLEOTIDE SEQUENCE</scope>
    <source>
        <strain evidence="2">MADBK_172401_WGS</strain>
        <tissue evidence="2">Digestive gland</tissue>
    </source>
</reference>
<gene>
    <name evidence="2" type="ORF">GWK47_013140</name>
</gene>
<feature type="region of interest" description="Disordered" evidence="1">
    <location>
        <begin position="52"/>
        <end position="91"/>
    </location>
</feature>
<dbReference type="EMBL" id="JACEEZ010020142">
    <property type="protein sequence ID" value="KAG0714925.1"/>
    <property type="molecule type" value="Genomic_DNA"/>
</dbReference>
<sequence length="326" mass="36496">MLVEDLAEGRRAWHLSKTCIGKKNEPLSEDEESWDSNWAGREWDMNLLEPLVEISDNPQDKGRKRRRPDSGESRKRTRLPSVNQAHEGENHVSTVTGSELVNVSVKVEPGETVPEPVEHMPCTVTMASMLVGNSSSTQPLPLYKMPSGNVVFLSQPPAVMMENPGNYSDQNANMLISHQQSRNSTSKKPNEEINLVANVKQEEGMENVFVMPFGGNLENEDKAASEKQPSPQPEISECQWEKETTRKNRTAAIAASLGVVGTSSSREVRELTFKLVELNNKNLLCDSRIEQIKDEFKKRLKIVASKKEGIENEIDRVVASIQDCRD</sequence>
<keyword evidence="3" id="KW-1185">Reference proteome</keyword>
<dbReference type="AlphaFoldDB" id="A0A8J4XVP3"/>
<evidence type="ECO:0000313" key="3">
    <source>
        <dbReference type="Proteomes" id="UP000770661"/>
    </source>
</evidence>
<evidence type="ECO:0000313" key="2">
    <source>
        <dbReference type="EMBL" id="KAG0714925.1"/>
    </source>
</evidence>
<dbReference type="Proteomes" id="UP000770661">
    <property type="component" value="Unassembled WGS sequence"/>
</dbReference>
<comment type="caution">
    <text evidence="2">The sequence shown here is derived from an EMBL/GenBank/DDBJ whole genome shotgun (WGS) entry which is preliminary data.</text>
</comment>
<accession>A0A8J4XVP3</accession>
<dbReference type="OrthoDB" id="6375662at2759"/>
<protein>
    <submittedName>
        <fullName evidence="2">Uncharacterized protein</fullName>
    </submittedName>
</protein>
<name>A0A8J4XVP3_CHIOP</name>